<organism evidence="9 10">
    <name type="scientific">Paramecium sonneborni</name>
    <dbReference type="NCBI Taxonomy" id="65129"/>
    <lineage>
        <taxon>Eukaryota</taxon>
        <taxon>Sar</taxon>
        <taxon>Alveolata</taxon>
        <taxon>Ciliophora</taxon>
        <taxon>Intramacronucleata</taxon>
        <taxon>Oligohymenophorea</taxon>
        <taxon>Peniculida</taxon>
        <taxon>Parameciidae</taxon>
        <taxon>Paramecium</taxon>
    </lineage>
</organism>
<feature type="transmembrane region" description="Helical" evidence="8">
    <location>
        <begin position="138"/>
        <end position="161"/>
    </location>
</feature>
<keyword evidence="2" id="KW-0813">Transport</keyword>
<evidence type="ECO:0000256" key="6">
    <source>
        <dbReference type="ARBA" id="ARBA00022989"/>
    </source>
</evidence>
<evidence type="ECO:0000256" key="1">
    <source>
        <dbReference type="ARBA" id="ARBA00004429"/>
    </source>
</evidence>
<dbReference type="PANTHER" id="PTHR30574">
    <property type="entry name" value="INNER MEMBRANE PROTEIN YEDE"/>
    <property type="match status" value="1"/>
</dbReference>
<evidence type="ECO:0000256" key="2">
    <source>
        <dbReference type="ARBA" id="ARBA00022448"/>
    </source>
</evidence>
<dbReference type="GO" id="GO:0005886">
    <property type="term" value="C:plasma membrane"/>
    <property type="evidence" value="ECO:0007669"/>
    <property type="project" value="UniProtKB-SubCell"/>
</dbReference>
<feature type="transmembrane region" description="Helical" evidence="8">
    <location>
        <begin position="98"/>
        <end position="117"/>
    </location>
</feature>
<dbReference type="Pfam" id="PF20398">
    <property type="entry name" value="DUF6691"/>
    <property type="match status" value="1"/>
</dbReference>
<evidence type="ECO:0000256" key="5">
    <source>
        <dbReference type="ARBA" id="ARBA00022692"/>
    </source>
</evidence>
<keyword evidence="7 8" id="KW-0472">Membrane</keyword>
<reference evidence="9" key="1">
    <citation type="submission" date="2021-01" db="EMBL/GenBank/DDBJ databases">
        <authorList>
            <consortium name="Genoscope - CEA"/>
            <person name="William W."/>
        </authorList>
    </citation>
    <scope>NUCLEOTIDE SEQUENCE</scope>
</reference>
<dbReference type="InterPro" id="IPR046513">
    <property type="entry name" value="DUF6691"/>
</dbReference>
<feature type="transmembrane region" description="Helical" evidence="8">
    <location>
        <begin position="15"/>
        <end position="36"/>
    </location>
</feature>
<feature type="transmembrane region" description="Helical" evidence="8">
    <location>
        <begin position="212"/>
        <end position="232"/>
    </location>
</feature>
<dbReference type="OrthoDB" id="10254418at2759"/>
<comment type="subcellular location">
    <subcellularLocation>
        <location evidence="1">Cell inner membrane</location>
        <topology evidence="1">Multi-pass membrane protein</topology>
    </subcellularLocation>
</comment>
<proteinExistence type="predicted"/>
<evidence type="ECO:0000256" key="4">
    <source>
        <dbReference type="ARBA" id="ARBA00022519"/>
    </source>
</evidence>
<feature type="transmembrane region" description="Helical" evidence="8">
    <location>
        <begin position="319"/>
        <end position="342"/>
    </location>
</feature>
<dbReference type="PANTHER" id="PTHR30574:SF1">
    <property type="entry name" value="SULPHUR TRANSPORT DOMAIN-CONTAINING PROTEIN"/>
    <property type="match status" value="1"/>
</dbReference>
<evidence type="ECO:0000313" key="10">
    <source>
        <dbReference type="Proteomes" id="UP000692954"/>
    </source>
</evidence>
<feature type="transmembrane region" description="Helical" evidence="8">
    <location>
        <begin position="181"/>
        <end position="200"/>
    </location>
</feature>
<keyword evidence="10" id="KW-1185">Reference proteome</keyword>
<feature type="transmembrane region" description="Helical" evidence="8">
    <location>
        <begin position="291"/>
        <end position="313"/>
    </location>
</feature>
<evidence type="ECO:0008006" key="11">
    <source>
        <dbReference type="Google" id="ProtNLM"/>
    </source>
</evidence>
<dbReference type="InterPro" id="IPR007272">
    <property type="entry name" value="Sulf_transp_TsuA/YedE"/>
</dbReference>
<protein>
    <recommendedName>
        <fullName evidence="11">YeeE/YedE family protein</fullName>
    </recommendedName>
</protein>
<evidence type="ECO:0000256" key="3">
    <source>
        <dbReference type="ARBA" id="ARBA00022475"/>
    </source>
</evidence>
<gene>
    <name evidence="9" type="ORF">PSON_ATCC_30995.1.T0630214</name>
</gene>
<feature type="transmembrane region" description="Helical" evidence="8">
    <location>
        <begin position="252"/>
        <end position="270"/>
    </location>
</feature>
<keyword evidence="3" id="KW-1003">Cell membrane</keyword>
<keyword evidence="4" id="KW-0997">Cell inner membrane</keyword>
<dbReference type="EMBL" id="CAJJDN010000063">
    <property type="protein sequence ID" value="CAD8095080.1"/>
    <property type="molecule type" value="Genomic_DNA"/>
</dbReference>
<evidence type="ECO:0000256" key="8">
    <source>
        <dbReference type="SAM" id="Phobius"/>
    </source>
</evidence>
<dbReference type="Proteomes" id="UP000692954">
    <property type="component" value="Unassembled WGS sequence"/>
</dbReference>
<dbReference type="AlphaFoldDB" id="A0A8S1NTP3"/>
<name>A0A8S1NTP3_9CILI</name>
<feature type="transmembrane region" description="Helical" evidence="8">
    <location>
        <begin position="57"/>
        <end position="78"/>
    </location>
</feature>
<keyword evidence="5 8" id="KW-0812">Transmembrane</keyword>
<keyword evidence="6 8" id="KW-1133">Transmembrane helix</keyword>
<comment type="caution">
    <text evidence="9">The sequence shown here is derived from an EMBL/GenBank/DDBJ whole genome shotgun (WGS) entry which is preliminary data.</text>
</comment>
<evidence type="ECO:0000313" key="9">
    <source>
        <dbReference type="EMBL" id="CAD8095080.1"/>
    </source>
</evidence>
<sequence>MSYCNTNVCWNSDDVYLALIGGCLIGVATSIHYMLMGRVTGFSGIYYSLITFDKGSWNWKLGLMSSVMLASCIMFKIYDNGQSSILKGASPSYNTEQMLTGIGWAGCVISGFLVGFGTKMGNGCTSGHGVCGLPRLSIRSIVAVCTFMGMGFITATFRYWVVNKDFYGPSNNIIPLDSYSTISTVFLCVSVALIVLSFVLQNIQDKSKIVDVAVASLTGFIFGLGLVISGMVQRLKIVSFLTISSQVWDPSLAFVMITAVGVNFITFRILDKPVFNTKFELPTNKTVDLKLILGSALFGMGWGIGGLCPGPAIALYPEFTIQIGILFMVFLGIGQYIANFVVEKTKDVEIMSKPLL</sequence>
<accession>A0A8S1NTP3</accession>
<evidence type="ECO:0000256" key="7">
    <source>
        <dbReference type="ARBA" id="ARBA00023136"/>
    </source>
</evidence>